<sequence>MLLGLTLVVLSFLRFSVNAATVCNGHTELCDRSYGNITYVGAHNSYAVGVNNLAANQDYDLKQQLNDGVRLLQMQAHENSGDIYLCHTAWIIQWGNSAQLPQDRYETTYDFHLTYNLRYAVQTWMDAHPEDVVTLLIVNSDNLAATQFASVYVAAGVDSMSYSPKSASLSASSWPTLGSLIDAGTRLVTFLSTTASFDTVPYLIDEFSNVWETPFNTVDNTTFQCKRDRGTGDTSSSMYLINHFLDTLVLGNPIPDVVNANLTNAANGTGSLGEEVAVCGGLYNRYPNFLLVDYYEYGGGSVFQVAATANRVTYTGTVPTPKPTSGSGGPQTSSVDTGSGSGGRTSSGFGMATLFAICCVIIGAFSVFI</sequence>
<gene>
    <name evidence="1" type="ORF">BDM02DRAFT_1761780</name>
</gene>
<comment type="caution">
    <text evidence="1">The sequence shown here is derived from an EMBL/GenBank/DDBJ whole genome shotgun (WGS) entry which is preliminary data.</text>
</comment>
<keyword evidence="2" id="KW-1185">Reference proteome</keyword>
<dbReference type="Proteomes" id="UP000886501">
    <property type="component" value="Unassembled WGS sequence"/>
</dbReference>
<evidence type="ECO:0000313" key="1">
    <source>
        <dbReference type="EMBL" id="KAF9649694.1"/>
    </source>
</evidence>
<protein>
    <submittedName>
        <fullName evidence="1">Uncharacterized protein</fullName>
    </submittedName>
</protein>
<evidence type="ECO:0000313" key="2">
    <source>
        <dbReference type="Proteomes" id="UP000886501"/>
    </source>
</evidence>
<organism evidence="1 2">
    <name type="scientific">Thelephora ganbajun</name>
    <name type="common">Ganba fungus</name>
    <dbReference type="NCBI Taxonomy" id="370292"/>
    <lineage>
        <taxon>Eukaryota</taxon>
        <taxon>Fungi</taxon>
        <taxon>Dikarya</taxon>
        <taxon>Basidiomycota</taxon>
        <taxon>Agaricomycotina</taxon>
        <taxon>Agaricomycetes</taxon>
        <taxon>Thelephorales</taxon>
        <taxon>Thelephoraceae</taxon>
        <taxon>Thelephora</taxon>
    </lineage>
</organism>
<name>A0ACB6ZJH8_THEGA</name>
<reference evidence="1" key="2">
    <citation type="journal article" date="2020" name="Nat. Commun.">
        <title>Large-scale genome sequencing of mycorrhizal fungi provides insights into the early evolution of symbiotic traits.</title>
        <authorList>
            <person name="Miyauchi S."/>
            <person name="Kiss E."/>
            <person name="Kuo A."/>
            <person name="Drula E."/>
            <person name="Kohler A."/>
            <person name="Sanchez-Garcia M."/>
            <person name="Morin E."/>
            <person name="Andreopoulos B."/>
            <person name="Barry K.W."/>
            <person name="Bonito G."/>
            <person name="Buee M."/>
            <person name="Carver A."/>
            <person name="Chen C."/>
            <person name="Cichocki N."/>
            <person name="Clum A."/>
            <person name="Culley D."/>
            <person name="Crous P.W."/>
            <person name="Fauchery L."/>
            <person name="Girlanda M."/>
            <person name="Hayes R.D."/>
            <person name="Keri Z."/>
            <person name="LaButti K."/>
            <person name="Lipzen A."/>
            <person name="Lombard V."/>
            <person name="Magnuson J."/>
            <person name="Maillard F."/>
            <person name="Murat C."/>
            <person name="Nolan M."/>
            <person name="Ohm R.A."/>
            <person name="Pangilinan J."/>
            <person name="Pereira M.F."/>
            <person name="Perotto S."/>
            <person name="Peter M."/>
            <person name="Pfister S."/>
            <person name="Riley R."/>
            <person name="Sitrit Y."/>
            <person name="Stielow J.B."/>
            <person name="Szollosi G."/>
            <person name="Zifcakova L."/>
            <person name="Stursova M."/>
            <person name="Spatafora J.W."/>
            <person name="Tedersoo L."/>
            <person name="Vaario L.M."/>
            <person name="Yamada A."/>
            <person name="Yan M."/>
            <person name="Wang P."/>
            <person name="Xu J."/>
            <person name="Bruns T."/>
            <person name="Baldrian P."/>
            <person name="Vilgalys R."/>
            <person name="Dunand C."/>
            <person name="Henrissat B."/>
            <person name="Grigoriev I.V."/>
            <person name="Hibbett D."/>
            <person name="Nagy L.G."/>
            <person name="Martin F.M."/>
        </authorList>
    </citation>
    <scope>NUCLEOTIDE SEQUENCE</scope>
    <source>
        <strain evidence="1">P2</strain>
    </source>
</reference>
<proteinExistence type="predicted"/>
<reference evidence="1" key="1">
    <citation type="submission" date="2019-10" db="EMBL/GenBank/DDBJ databases">
        <authorList>
            <consortium name="DOE Joint Genome Institute"/>
            <person name="Kuo A."/>
            <person name="Miyauchi S."/>
            <person name="Kiss E."/>
            <person name="Drula E."/>
            <person name="Kohler A."/>
            <person name="Sanchez-Garcia M."/>
            <person name="Andreopoulos B."/>
            <person name="Barry K.W."/>
            <person name="Bonito G."/>
            <person name="Buee M."/>
            <person name="Carver A."/>
            <person name="Chen C."/>
            <person name="Cichocki N."/>
            <person name="Clum A."/>
            <person name="Culley D."/>
            <person name="Crous P.W."/>
            <person name="Fauchery L."/>
            <person name="Girlanda M."/>
            <person name="Hayes R."/>
            <person name="Keri Z."/>
            <person name="Labutti K."/>
            <person name="Lipzen A."/>
            <person name="Lombard V."/>
            <person name="Magnuson J."/>
            <person name="Maillard F."/>
            <person name="Morin E."/>
            <person name="Murat C."/>
            <person name="Nolan M."/>
            <person name="Ohm R."/>
            <person name="Pangilinan J."/>
            <person name="Pereira M."/>
            <person name="Perotto S."/>
            <person name="Peter M."/>
            <person name="Riley R."/>
            <person name="Sitrit Y."/>
            <person name="Stielow B."/>
            <person name="Szollosi G."/>
            <person name="Zifcakova L."/>
            <person name="Stursova M."/>
            <person name="Spatafora J.W."/>
            <person name="Tedersoo L."/>
            <person name="Vaario L.-M."/>
            <person name="Yamada A."/>
            <person name="Yan M."/>
            <person name="Wang P."/>
            <person name="Xu J."/>
            <person name="Bruns T."/>
            <person name="Baldrian P."/>
            <person name="Vilgalys R."/>
            <person name="Henrissat B."/>
            <person name="Grigoriev I.V."/>
            <person name="Hibbett D."/>
            <person name="Nagy L.G."/>
            <person name="Martin F.M."/>
        </authorList>
    </citation>
    <scope>NUCLEOTIDE SEQUENCE</scope>
    <source>
        <strain evidence="1">P2</strain>
    </source>
</reference>
<dbReference type="EMBL" id="MU117994">
    <property type="protein sequence ID" value="KAF9649694.1"/>
    <property type="molecule type" value="Genomic_DNA"/>
</dbReference>
<accession>A0ACB6ZJH8</accession>